<evidence type="ECO:0000313" key="13">
    <source>
        <dbReference type="EMBL" id="RMA58480.1"/>
    </source>
</evidence>
<dbReference type="NCBIfam" id="NF006829">
    <property type="entry name" value="PRK09352.1"/>
    <property type="match status" value="1"/>
</dbReference>
<dbReference type="Proteomes" id="UP000271339">
    <property type="component" value="Unassembled WGS sequence"/>
</dbReference>
<dbReference type="EMBL" id="REFC01000013">
    <property type="protein sequence ID" value="RMA58480.1"/>
    <property type="molecule type" value="Genomic_DNA"/>
</dbReference>
<dbReference type="GO" id="GO:0033818">
    <property type="term" value="F:beta-ketoacyl-acyl-carrier-protein synthase III activity"/>
    <property type="evidence" value="ECO:0007669"/>
    <property type="project" value="UniProtKB-UniRule"/>
</dbReference>
<dbReference type="AlphaFoldDB" id="A0A3L9YGC4"/>
<comment type="catalytic activity">
    <reaction evidence="10">
        <text>malonyl-[ACP] + acetyl-CoA + H(+) = 3-oxobutanoyl-[ACP] + CO2 + CoA</text>
        <dbReference type="Rhea" id="RHEA:12080"/>
        <dbReference type="Rhea" id="RHEA-COMP:9623"/>
        <dbReference type="Rhea" id="RHEA-COMP:9625"/>
        <dbReference type="ChEBI" id="CHEBI:15378"/>
        <dbReference type="ChEBI" id="CHEBI:16526"/>
        <dbReference type="ChEBI" id="CHEBI:57287"/>
        <dbReference type="ChEBI" id="CHEBI:57288"/>
        <dbReference type="ChEBI" id="CHEBI:78449"/>
        <dbReference type="ChEBI" id="CHEBI:78450"/>
        <dbReference type="EC" id="2.3.1.180"/>
    </reaction>
</comment>
<evidence type="ECO:0000259" key="12">
    <source>
        <dbReference type="Pfam" id="PF08545"/>
    </source>
</evidence>
<dbReference type="InterPro" id="IPR016039">
    <property type="entry name" value="Thiolase-like"/>
</dbReference>
<evidence type="ECO:0000256" key="10">
    <source>
        <dbReference type="HAMAP-Rule" id="MF_01815"/>
    </source>
</evidence>
<dbReference type="CDD" id="cd00830">
    <property type="entry name" value="KAS_III"/>
    <property type="match status" value="1"/>
</dbReference>
<dbReference type="EC" id="2.3.1.180" evidence="10"/>
<dbReference type="NCBIfam" id="TIGR00747">
    <property type="entry name" value="fabH"/>
    <property type="match status" value="1"/>
</dbReference>
<keyword evidence="3 10" id="KW-0444">Lipid biosynthesis</keyword>
<evidence type="ECO:0000256" key="2">
    <source>
        <dbReference type="ARBA" id="ARBA00022490"/>
    </source>
</evidence>
<dbReference type="Pfam" id="PF08541">
    <property type="entry name" value="ACP_syn_III_C"/>
    <property type="match status" value="1"/>
</dbReference>
<reference evidence="13 14" key="1">
    <citation type="submission" date="2018-10" db="EMBL/GenBank/DDBJ databases">
        <title>Genomic Encyclopedia of Archaeal and Bacterial Type Strains, Phase II (KMG-II): from individual species to whole genera.</title>
        <authorList>
            <person name="Goeker M."/>
        </authorList>
    </citation>
    <scope>NUCLEOTIDE SEQUENCE [LARGE SCALE GENOMIC DNA]</scope>
    <source>
        <strain evidence="13 14">DSM 23424</strain>
    </source>
</reference>
<dbReference type="GO" id="GO:0004315">
    <property type="term" value="F:3-oxoacyl-[acyl-carrier-protein] synthase activity"/>
    <property type="evidence" value="ECO:0007669"/>
    <property type="project" value="InterPro"/>
</dbReference>
<evidence type="ECO:0000256" key="8">
    <source>
        <dbReference type="ARBA" id="ARBA00023268"/>
    </source>
</evidence>
<comment type="function">
    <text evidence="10">Catalyzes the condensation reaction of fatty acid synthesis by the addition to an acyl acceptor of two carbons from malonyl-ACP. Catalyzes the first condensation reaction which initiates fatty acid synthesis and may therefore play a role in governing the total rate of fatty acid production. Possesses both acetoacetyl-ACP synthase and acetyl transacylase activities. Its substrate specificity determines the biosynthesis of branched-chain and/or straight-chain of fatty acids.</text>
</comment>
<dbReference type="PANTHER" id="PTHR34069">
    <property type="entry name" value="3-OXOACYL-[ACYL-CARRIER-PROTEIN] SYNTHASE 3"/>
    <property type="match status" value="1"/>
</dbReference>
<keyword evidence="9 10" id="KW-0012">Acyltransferase</keyword>
<evidence type="ECO:0000256" key="4">
    <source>
        <dbReference type="ARBA" id="ARBA00022679"/>
    </source>
</evidence>
<comment type="domain">
    <text evidence="10">The last Arg residue of the ACP-binding site is essential for the weak association between ACP/AcpP and FabH.</text>
</comment>
<dbReference type="PANTHER" id="PTHR34069:SF2">
    <property type="entry name" value="BETA-KETOACYL-[ACYL-CARRIER-PROTEIN] SYNTHASE III"/>
    <property type="match status" value="1"/>
</dbReference>
<dbReference type="InterPro" id="IPR013751">
    <property type="entry name" value="ACP_syn_III_N"/>
</dbReference>
<dbReference type="GO" id="GO:0005737">
    <property type="term" value="C:cytoplasm"/>
    <property type="evidence" value="ECO:0007669"/>
    <property type="project" value="UniProtKB-SubCell"/>
</dbReference>
<dbReference type="InterPro" id="IPR004655">
    <property type="entry name" value="FabH"/>
</dbReference>
<sequence>MYTSKITGLGSYVPENIVTNDDLSKLMDTNDAWIQERTGIEERHHIKKGDGNSTSVMGVKASKIALERAGLKPKDIDMIVFATLSPNMYFPGGGVEVQEMMGMRTIPALDVRNQCSGFVYAISVADQFIKTGMYKNILVIGSENHSGGLDFSDRSRSISVIFGDGAGAAVLSRNESGKGGILSTHLHSEGKHKNELSLQGPSTEYWVPEIIEKNPQENIPYYPYMNGQFVFKHAIVRFSEVINEGLKANNLKVEDIDMLIPHQANLRISQFIQKKMKLPDSKVFNNIQKYGNTTAASIPIALTEAWEAGKIKEDDLVVLAAFGSGFTWGSTIIRW</sequence>
<feature type="domain" description="Beta-ketoacyl-[acyl-carrier-protein] synthase III N-terminal" evidence="12">
    <location>
        <begin position="109"/>
        <end position="190"/>
    </location>
</feature>
<comment type="subunit">
    <text evidence="10">Homodimer.</text>
</comment>
<dbReference type="OrthoDB" id="9815506at2"/>
<dbReference type="Gene3D" id="3.40.47.10">
    <property type="match status" value="1"/>
</dbReference>
<keyword evidence="6 10" id="KW-0443">Lipid metabolism</keyword>
<keyword evidence="2 10" id="KW-0963">Cytoplasm</keyword>
<comment type="subcellular location">
    <subcellularLocation>
        <location evidence="10">Cytoplasm</location>
    </subcellularLocation>
</comment>
<gene>
    <name evidence="10" type="primary">fabH</name>
    <name evidence="13" type="ORF">BXY75_1853</name>
</gene>
<comment type="pathway">
    <text evidence="10">Lipid metabolism; fatty acid biosynthesis.</text>
</comment>
<feature type="active site" evidence="10">
    <location>
        <position position="115"/>
    </location>
</feature>
<proteinExistence type="inferred from homology"/>
<accession>A0A3L9YGC4</accession>
<keyword evidence="8 10" id="KW-0511">Multifunctional enzyme</keyword>
<evidence type="ECO:0000256" key="5">
    <source>
        <dbReference type="ARBA" id="ARBA00022832"/>
    </source>
</evidence>
<feature type="active site" evidence="10">
    <location>
        <position position="262"/>
    </location>
</feature>
<dbReference type="SUPFAM" id="SSF53901">
    <property type="entry name" value="Thiolase-like"/>
    <property type="match status" value="1"/>
</dbReference>
<comment type="caution">
    <text evidence="13">The sequence shown here is derived from an EMBL/GenBank/DDBJ whole genome shotgun (WGS) entry which is preliminary data.</text>
</comment>
<evidence type="ECO:0000256" key="7">
    <source>
        <dbReference type="ARBA" id="ARBA00023160"/>
    </source>
</evidence>
<name>A0A3L9YGC4_9FLAO</name>
<evidence type="ECO:0000256" key="9">
    <source>
        <dbReference type="ARBA" id="ARBA00023315"/>
    </source>
</evidence>
<dbReference type="InterPro" id="IPR013747">
    <property type="entry name" value="ACP_syn_III_C"/>
</dbReference>
<feature type="active site" evidence="10">
    <location>
        <position position="292"/>
    </location>
</feature>
<feature type="region of interest" description="ACP-binding" evidence="10">
    <location>
        <begin position="263"/>
        <end position="267"/>
    </location>
</feature>
<protein>
    <recommendedName>
        <fullName evidence="10">Beta-ketoacyl-[acyl-carrier-protein] synthase III</fullName>
        <shortName evidence="10">Beta-ketoacyl-ACP synthase III</shortName>
        <shortName evidence="10">KAS III</shortName>
        <ecNumber evidence="10">2.3.1.180</ecNumber>
    </recommendedName>
    <alternativeName>
        <fullName evidence="10">3-oxoacyl-[acyl-carrier-protein] synthase 3</fullName>
    </alternativeName>
    <alternativeName>
        <fullName evidence="10">3-oxoacyl-[acyl-carrier-protein] synthase III</fullName>
    </alternativeName>
</protein>
<keyword evidence="5 10" id="KW-0276">Fatty acid metabolism</keyword>
<evidence type="ECO:0000256" key="6">
    <source>
        <dbReference type="ARBA" id="ARBA00023098"/>
    </source>
</evidence>
<evidence type="ECO:0000313" key="14">
    <source>
        <dbReference type="Proteomes" id="UP000271339"/>
    </source>
</evidence>
<dbReference type="UniPathway" id="UPA00094"/>
<keyword evidence="4 10" id="KW-0808">Transferase</keyword>
<evidence type="ECO:0000256" key="3">
    <source>
        <dbReference type="ARBA" id="ARBA00022516"/>
    </source>
</evidence>
<evidence type="ECO:0000259" key="11">
    <source>
        <dbReference type="Pfam" id="PF08541"/>
    </source>
</evidence>
<dbReference type="RefSeq" id="WP_121907432.1">
    <property type="nucleotide sequence ID" value="NZ_REFC01000013.1"/>
</dbReference>
<dbReference type="GO" id="GO:0044550">
    <property type="term" value="P:secondary metabolite biosynthetic process"/>
    <property type="evidence" value="ECO:0007669"/>
    <property type="project" value="TreeGrafter"/>
</dbReference>
<keyword evidence="7 10" id="KW-0275">Fatty acid biosynthesis</keyword>
<organism evidence="13 14">
    <name type="scientific">Ulvibacter antarcticus</name>
    <dbReference type="NCBI Taxonomy" id="442714"/>
    <lineage>
        <taxon>Bacteria</taxon>
        <taxon>Pseudomonadati</taxon>
        <taxon>Bacteroidota</taxon>
        <taxon>Flavobacteriia</taxon>
        <taxon>Flavobacteriales</taxon>
        <taxon>Flavobacteriaceae</taxon>
        <taxon>Ulvibacter</taxon>
    </lineage>
</organism>
<evidence type="ECO:0000256" key="1">
    <source>
        <dbReference type="ARBA" id="ARBA00008642"/>
    </source>
</evidence>
<feature type="domain" description="Beta-ketoacyl-[acyl-carrier-protein] synthase III C-terminal" evidence="11">
    <location>
        <begin position="246"/>
        <end position="335"/>
    </location>
</feature>
<dbReference type="HAMAP" id="MF_01815">
    <property type="entry name" value="FabH"/>
    <property type="match status" value="1"/>
</dbReference>
<keyword evidence="14" id="KW-1185">Reference proteome</keyword>
<dbReference type="Pfam" id="PF08545">
    <property type="entry name" value="ACP_syn_III"/>
    <property type="match status" value="1"/>
</dbReference>
<dbReference type="GO" id="GO:0006633">
    <property type="term" value="P:fatty acid biosynthetic process"/>
    <property type="evidence" value="ECO:0007669"/>
    <property type="project" value="UniProtKB-UniRule"/>
</dbReference>
<comment type="similarity">
    <text evidence="1 10">Belongs to the thiolase-like superfamily. FabH family.</text>
</comment>